<evidence type="ECO:0000259" key="9">
    <source>
        <dbReference type="PROSITE" id="PS50859"/>
    </source>
</evidence>
<dbReference type="CDD" id="cd14824">
    <property type="entry name" value="Longin"/>
    <property type="match status" value="1"/>
</dbReference>
<dbReference type="GO" id="GO:0005794">
    <property type="term" value="C:Golgi apparatus"/>
    <property type="evidence" value="ECO:0007669"/>
    <property type="project" value="TreeGrafter"/>
</dbReference>
<feature type="domain" description="Longin" evidence="9">
    <location>
        <begin position="18"/>
        <end position="132"/>
    </location>
</feature>
<evidence type="ECO:0000256" key="6">
    <source>
        <dbReference type="ARBA" id="ARBA00023289"/>
    </source>
</evidence>
<dbReference type="RefSeq" id="XP_033679065.1">
    <property type="nucleotide sequence ID" value="XM_033836508.1"/>
</dbReference>
<protein>
    <submittedName>
        <fullName evidence="11">Snare-like protein</fullName>
    </submittedName>
</protein>
<dbReference type="PANTHER" id="PTHR45806:SF1">
    <property type="entry name" value="SYNAPTOBREVIN HOMOLOG YKT6"/>
    <property type="match status" value="1"/>
</dbReference>
<dbReference type="SMART" id="SM01270">
    <property type="entry name" value="Longin"/>
    <property type="match status" value="1"/>
</dbReference>
<name>A0A6A6I165_9PLEO</name>
<dbReference type="GeneID" id="54589838"/>
<dbReference type="InterPro" id="IPR011012">
    <property type="entry name" value="Longin-like_dom_sf"/>
</dbReference>
<dbReference type="InterPro" id="IPR010908">
    <property type="entry name" value="Longin_dom"/>
</dbReference>
<dbReference type="SUPFAM" id="SSF58038">
    <property type="entry name" value="SNARE fusion complex"/>
    <property type="match status" value="1"/>
</dbReference>
<keyword evidence="3" id="KW-0472">Membrane</keyword>
<dbReference type="OrthoDB" id="27923at2759"/>
<evidence type="ECO:0000259" key="10">
    <source>
        <dbReference type="PROSITE" id="PS50892"/>
    </source>
</evidence>
<dbReference type="InterPro" id="IPR042855">
    <property type="entry name" value="V_SNARE_CC"/>
</dbReference>
<dbReference type="Proteomes" id="UP000800094">
    <property type="component" value="Unassembled WGS sequence"/>
</dbReference>
<accession>A0A6A6I165</accession>
<evidence type="ECO:0000256" key="8">
    <source>
        <dbReference type="PROSITE-ProRule" id="PRU00290"/>
    </source>
</evidence>
<keyword evidence="6" id="KW-0636">Prenylation</keyword>
<keyword evidence="4" id="KW-0564">Palmitate</keyword>
<evidence type="ECO:0000256" key="5">
    <source>
        <dbReference type="ARBA" id="ARBA00023288"/>
    </source>
</evidence>
<proteinExistence type="inferred from homology"/>
<reference evidence="11" key="1">
    <citation type="journal article" date="2020" name="Stud. Mycol.">
        <title>101 Dothideomycetes genomes: a test case for predicting lifestyles and emergence of pathogens.</title>
        <authorList>
            <person name="Haridas S."/>
            <person name="Albert R."/>
            <person name="Binder M."/>
            <person name="Bloem J."/>
            <person name="Labutti K."/>
            <person name="Salamov A."/>
            <person name="Andreopoulos B."/>
            <person name="Baker S."/>
            <person name="Barry K."/>
            <person name="Bills G."/>
            <person name="Bluhm B."/>
            <person name="Cannon C."/>
            <person name="Castanera R."/>
            <person name="Culley D."/>
            <person name="Daum C."/>
            <person name="Ezra D."/>
            <person name="Gonzalez J."/>
            <person name="Henrissat B."/>
            <person name="Kuo A."/>
            <person name="Liang C."/>
            <person name="Lipzen A."/>
            <person name="Lutzoni F."/>
            <person name="Magnuson J."/>
            <person name="Mondo S."/>
            <person name="Nolan M."/>
            <person name="Ohm R."/>
            <person name="Pangilinan J."/>
            <person name="Park H.-J."/>
            <person name="Ramirez L."/>
            <person name="Alfaro M."/>
            <person name="Sun H."/>
            <person name="Tritt A."/>
            <person name="Yoshinaga Y."/>
            <person name="Zwiers L.-H."/>
            <person name="Turgeon B."/>
            <person name="Goodwin S."/>
            <person name="Spatafora J."/>
            <person name="Crous P."/>
            <person name="Grigoriev I."/>
        </authorList>
    </citation>
    <scope>NUCLEOTIDE SEQUENCE</scope>
    <source>
        <strain evidence="11">CBS 122368</strain>
    </source>
</reference>
<dbReference type="Pfam" id="PF00957">
    <property type="entry name" value="Synaptobrevin"/>
    <property type="match status" value="1"/>
</dbReference>
<dbReference type="EMBL" id="ML987203">
    <property type="protein sequence ID" value="KAF2244061.1"/>
    <property type="molecule type" value="Genomic_DNA"/>
</dbReference>
<evidence type="ECO:0000256" key="3">
    <source>
        <dbReference type="ARBA" id="ARBA00023136"/>
    </source>
</evidence>
<evidence type="ECO:0000256" key="4">
    <source>
        <dbReference type="ARBA" id="ARBA00023139"/>
    </source>
</evidence>
<keyword evidence="12" id="KW-1185">Reference proteome</keyword>
<dbReference type="PROSITE" id="PS50859">
    <property type="entry name" value="LONGIN"/>
    <property type="match status" value="1"/>
</dbReference>
<dbReference type="Gene3D" id="3.30.450.50">
    <property type="entry name" value="Longin domain"/>
    <property type="match status" value="1"/>
</dbReference>
<keyword evidence="2" id="KW-0488">Methylation</keyword>
<dbReference type="PANTHER" id="PTHR45806">
    <property type="entry name" value="SYNAPTOBREVIN HOMOLOG YKT6"/>
    <property type="match status" value="1"/>
</dbReference>
<comment type="similarity">
    <text evidence="1">Belongs to the synaptobrevin family.</text>
</comment>
<keyword evidence="5" id="KW-0449">Lipoprotein</keyword>
<sequence>MKVLYVGILKFGPEEAKEAAKDESRGATQLCGEDTVKSYYNKFTGGTVAQVVTFGATQMAKKTTQERKALHYEQDGYLFYSQHRCDEDVCGVIITDQEYPERVASDLLSKVCDEFVTKYPRSAYADITYQYAKVHHWNPLPMPELKDYLAKYQDPQQADTIMRIQKELAEAKDVVYKTVDSLVERGQKIEDLVAKSDILSAQSKMFYTQAKKQNSCCVVM</sequence>
<dbReference type="GO" id="GO:0005484">
    <property type="term" value="F:SNAP receptor activity"/>
    <property type="evidence" value="ECO:0007669"/>
    <property type="project" value="TreeGrafter"/>
</dbReference>
<evidence type="ECO:0000256" key="2">
    <source>
        <dbReference type="ARBA" id="ARBA00022481"/>
    </source>
</evidence>
<dbReference type="Gene3D" id="1.20.5.110">
    <property type="match status" value="1"/>
</dbReference>
<evidence type="ECO:0000313" key="11">
    <source>
        <dbReference type="EMBL" id="KAF2244061.1"/>
    </source>
</evidence>
<evidence type="ECO:0000313" key="12">
    <source>
        <dbReference type="Proteomes" id="UP000800094"/>
    </source>
</evidence>
<evidence type="ECO:0000256" key="1">
    <source>
        <dbReference type="ARBA" id="ARBA00008025"/>
    </source>
</evidence>
<dbReference type="AlphaFoldDB" id="A0A6A6I165"/>
<evidence type="ECO:0000256" key="7">
    <source>
        <dbReference type="ARBA" id="ARBA00046278"/>
    </source>
</evidence>
<gene>
    <name evidence="11" type="ORF">BU26DRAFT_92572</name>
</gene>
<feature type="domain" description="V-SNARE coiled-coil homology" evidence="10">
    <location>
        <begin position="160"/>
        <end position="220"/>
    </location>
</feature>
<comment type="subcellular location">
    <subcellularLocation>
        <location evidence="7">Endomembrane system</location>
        <topology evidence="7">Lipid-anchor</topology>
        <orientation evidence="7">Cytoplasmic side</orientation>
    </subcellularLocation>
</comment>
<keyword evidence="8" id="KW-0175">Coiled coil</keyword>
<dbReference type="SUPFAM" id="SSF64356">
    <property type="entry name" value="SNARE-like"/>
    <property type="match status" value="1"/>
</dbReference>
<dbReference type="Pfam" id="PF13774">
    <property type="entry name" value="Longin"/>
    <property type="match status" value="1"/>
</dbReference>
<dbReference type="PROSITE" id="PS50892">
    <property type="entry name" value="V_SNARE"/>
    <property type="match status" value="1"/>
</dbReference>
<organism evidence="11 12">
    <name type="scientific">Trematosphaeria pertusa</name>
    <dbReference type="NCBI Taxonomy" id="390896"/>
    <lineage>
        <taxon>Eukaryota</taxon>
        <taxon>Fungi</taxon>
        <taxon>Dikarya</taxon>
        <taxon>Ascomycota</taxon>
        <taxon>Pezizomycotina</taxon>
        <taxon>Dothideomycetes</taxon>
        <taxon>Pleosporomycetidae</taxon>
        <taxon>Pleosporales</taxon>
        <taxon>Massarineae</taxon>
        <taxon>Trematosphaeriaceae</taxon>
        <taxon>Trematosphaeria</taxon>
    </lineage>
</organism>
<dbReference type="GO" id="GO:0006888">
    <property type="term" value="P:endoplasmic reticulum to Golgi vesicle-mediated transport"/>
    <property type="evidence" value="ECO:0007669"/>
    <property type="project" value="TreeGrafter"/>
</dbReference>